<evidence type="ECO:0000256" key="6">
    <source>
        <dbReference type="ARBA" id="ARBA00038411"/>
    </source>
</evidence>
<keyword evidence="9" id="KW-1185">Reference proteome</keyword>
<dbReference type="Pfam" id="PF07162">
    <property type="entry name" value="B9-C2"/>
    <property type="match status" value="1"/>
</dbReference>
<comment type="subcellular location">
    <subcellularLocation>
        <location evidence="1">Cytoplasm</location>
        <location evidence="1">Cytoskeleton</location>
        <location evidence="1">Cilium basal body</location>
    </subcellularLocation>
</comment>
<comment type="similarity">
    <text evidence="6">Belongs to the B9D family.</text>
</comment>
<evidence type="ECO:0000256" key="7">
    <source>
        <dbReference type="ARBA" id="ARBA00039272"/>
    </source>
</evidence>
<evidence type="ECO:0000256" key="3">
    <source>
        <dbReference type="ARBA" id="ARBA00022794"/>
    </source>
</evidence>
<evidence type="ECO:0000256" key="4">
    <source>
        <dbReference type="ARBA" id="ARBA00023212"/>
    </source>
</evidence>
<reference evidence="8" key="1">
    <citation type="submission" date="2023-06" db="EMBL/GenBank/DDBJ databases">
        <title>Genomic analysis of the entomopathogenic nematode Steinernema hermaphroditum.</title>
        <authorList>
            <person name="Schwarz E.M."/>
            <person name="Heppert J.K."/>
            <person name="Baniya A."/>
            <person name="Schwartz H.T."/>
            <person name="Tan C.-H."/>
            <person name="Antoshechkin I."/>
            <person name="Sternberg P.W."/>
            <person name="Goodrich-Blair H."/>
            <person name="Dillman A.R."/>
        </authorList>
    </citation>
    <scope>NUCLEOTIDE SEQUENCE</scope>
    <source>
        <strain evidence="8">PS9179</strain>
        <tissue evidence="8">Whole animal</tissue>
    </source>
</reference>
<sequence>MRGDAVAEMVKRRMTRKSSNVNTILVGYLKTCSAYSRPKPNESDFKFIEQRIVHDCESRATESTYIESGQTTLTSTSPAESNKNYCTPSNDRLPTSFLPTAKVDVFAGAYNYRKRLQDLKDSATEVAKEMKHENPIAEEVSPRPQIIAHCLEADFHGGSNNASPKMSAFNQPILETHPIAALRKKDDFDTSSENSFVVVHSTVKVAWERETYRKLAEEAKKNGHFNLKPAIWHYDEYGRQELYGYGTVFVPTAPGEHTINCYTWRAKGGFSDELTHRFLGGGLQLQTLSTLDAPEDRMRLQTQAMGTVQLQISVITRNFEKFGIIS</sequence>
<dbReference type="Proteomes" id="UP001175271">
    <property type="component" value="Unassembled WGS sequence"/>
</dbReference>
<keyword evidence="2" id="KW-0963">Cytoplasm</keyword>
<dbReference type="GO" id="GO:0036038">
    <property type="term" value="C:MKS complex"/>
    <property type="evidence" value="ECO:0007669"/>
    <property type="project" value="TreeGrafter"/>
</dbReference>
<keyword evidence="3" id="KW-0970">Cilium biogenesis/degradation</keyword>
<keyword evidence="4" id="KW-0206">Cytoskeleton</keyword>
<comment type="caution">
    <text evidence="8">The sequence shown here is derived from an EMBL/GenBank/DDBJ whole genome shotgun (WGS) entry which is preliminary data.</text>
</comment>
<evidence type="ECO:0000256" key="1">
    <source>
        <dbReference type="ARBA" id="ARBA00004120"/>
    </source>
</evidence>
<gene>
    <name evidence="8" type="ORF">QR680_003470</name>
</gene>
<evidence type="ECO:0000313" key="9">
    <source>
        <dbReference type="Proteomes" id="UP001175271"/>
    </source>
</evidence>
<dbReference type="InterPro" id="IPR010796">
    <property type="entry name" value="C2_B9-type_dom"/>
</dbReference>
<evidence type="ECO:0000256" key="5">
    <source>
        <dbReference type="ARBA" id="ARBA00023273"/>
    </source>
</evidence>
<keyword evidence="5" id="KW-0966">Cell projection</keyword>
<dbReference type="AlphaFoldDB" id="A0AA39LKB9"/>
<proteinExistence type="inferred from homology"/>
<dbReference type="EMBL" id="JAUCMV010000005">
    <property type="protein sequence ID" value="KAK0400383.1"/>
    <property type="molecule type" value="Genomic_DNA"/>
</dbReference>
<dbReference type="PANTHER" id="PTHR12968">
    <property type="entry name" value="B9 DOMAIN-CONTAINING"/>
    <property type="match status" value="1"/>
</dbReference>
<dbReference type="GO" id="GO:0060271">
    <property type="term" value="P:cilium assembly"/>
    <property type="evidence" value="ECO:0007669"/>
    <property type="project" value="TreeGrafter"/>
</dbReference>
<evidence type="ECO:0000256" key="2">
    <source>
        <dbReference type="ARBA" id="ARBA00022490"/>
    </source>
</evidence>
<name>A0AA39LKB9_9BILA</name>
<protein>
    <recommendedName>
        <fullName evidence="7">B9 domain-containing protein 2</fullName>
    </recommendedName>
</protein>
<accession>A0AA39LKB9</accession>
<dbReference type="PANTHER" id="PTHR12968:SF2">
    <property type="entry name" value="B9 DOMAIN-CONTAINING PROTEIN 2"/>
    <property type="match status" value="1"/>
</dbReference>
<evidence type="ECO:0000313" key="8">
    <source>
        <dbReference type="EMBL" id="KAK0400383.1"/>
    </source>
</evidence>
<organism evidence="8 9">
    <name type="scientific">Steinernema hermaphroditum</name>
    <dbReference type="NCBI Taxonomy" id="289476"/>
    <lineage>
        <taxon>Eukaryota</taxon>
        <taxon>Metazoa</taxon>
        <taxon>Ecdysozoa</taxon>
        <taxon>Nematoda</taxon>
        <taxon>Chromadorea</taxon>
        <taxon>Rhabditida</taxon>
        <taxon>Tylenchina</taxon>
        <taxon>Panagrolaimomorpha</taxon>
        <taxon>Strongyloidoidea</taxon>
        <taxon>Steinernematidae</taxon>
        <taxon>Steinernema</taxon>
    </lineage>
</organism>